<name>A0A1U7WC01_NICSY</name>
<reference evidence="2" key="2">
    <citation type="submission" date="2025-08" db="UniProtKB">
        <authorList>
            <consortium name="RefSeq"/>
        </authorList>
    </citation>
    <scope>IDENTIFICATION</scope>
    <source>
        <tissue evidence="2">Leaf</tissue>
    </source>
</reference>
<evidence type="ECO:0000313" key="2">
    <source>
        <dbReference type="RefSeq" id="XP_009774761.1"/>
    </source>
</evidence>
<gene>
    <name evidence="2" type="primary">LOC104224759</name>
</gene>
<evidence type="ECO:0000313" key="1">
    <source>
        <dbReference type="Proteomes" id="UP000189701"/>
    </source>
</evidence>
<organism evidence="1 2">
    <name type="scientific">Nicotiana sylvestris</name>
    <name type="common">Wood tobacco</name>
    <name type="synonym">South American tobacco</name>
    <dbReference type="NCBI Taxonomy" id="4096"/>
    <lineage>
        <taxon>Eukaryota</taxon>
        <taxon>Viridiplantae</taxon>
        <taxon>Streptophyta</taxon>
        <taxon>Embryophyta</taxon>
        <taxon>Tracheophyta</taxon>
        <taxon>Spermatophyta</taxon>
        <taxon>Magnoliopsida</taxon>
        <taxon>eudicotyledons</taxon>
        <taxon>Gunneridae</taxon>
        <taxon>Pentapetalae</taxon>
        <taxon>asterids</taxon>
        <taxon>lamiids</taxon>
        <taxon>Solanales</taxon>
        <taxon>Solanaceae</taxon>
        <taxon>Nicotianoideae</taxon>
        <taxon>Nicotianeae</taxon>
        <taxon>Nicotiana</taxon>
    </lineage>
</organism>
<dbReference type="AlphaFoldDB" id="A0A1U7WC01"/>
<dbReference type="RefSeq" id="XP_009774761.1">
    <property type="nucleotide sequence ID" value="XM_009776459.1"/>
</dbReference>
<proteinExistence type="predicted"/>
<dbReference type="Proteomes" id="UP000189701">
    <property type="component" value="Unplaced"/>
</dbReference>
<sequence>MNLVQFISPKEISENELTGSSLHAPTIWSRYLFDIHQAPLILLGTTYNNVIFGKCYKPQIFLKAMQNSFLSFNWYLLMMESTVISCAQRALFKNSITNLLVGVTNVLALERIVQEAQVKCDPLNAKIVAGCLMIYGYLGVETIGRVRTTNTSLDSNLEDKFLFKDGSIVVNQPYLVRDYGPEMSNGADPFGTIGPRAKGPVIEQANKILACYIWDPRKIRGMVLKKKMSAPLISLLCV</sequence>
<protein>
    <submittedName>
        <fullName evidence="2">Uncharacterized protein LOC104224759 isoform X1</fullName>
    </submittedName>
</protein>
<reference evidence="1" key="1">
    <citation type="journal article" date="2013" name="Genome Biol.">
        <title>Reference genomes and transcriptomes of Nicotiana sylvestris and Nicotiana tomentosiformis.</title>
        <authorList>
            <person name="Sierro N."/>
            <person name="Battey J.N."/>
            <person name="Ouadi S."/>
            <person name="Bovet L."/>
            <person name="Goepfert S."/>
            <person name="Bakaher N."/>
            <person name="Peitsch M.C."/>
            <person name="Ivanov N.V."/>
        </authorList>
    </citation>
    <scope>NUCLEOTIDE SEQUENCE [LARGE SCALE GENOMIC DNA]</scope>
</reference>
<keyword evidence="1" id="KW-1185">Reference proteome</keyword>
<accession>A0A1U7WC01</accession>